<dbReference type="PROSITE" id="PS51207">
    <property type="entry name" value="PXA"/>
    <property type="match status" value="1"/>
</dbReference>
<dbReference type="GO" id="GO:0005769">
    <property type="term" value="C:early endosome"/>
    <property type="evidence" value="ECO:0007669"/>
    <property type="project" value="TreeGrafter"/>
</dbReference>
<dbReference type="PANTHER" id="PTHR22775:SF3">
    <property type="entry name" value="SORTING NEXIN-13"/>
    <property type="match status" value="1"/>
</dbReference>
<protein>
    <submittedName>
        <fullName evidence="3">PXA domain-containing protein</fullName>
    </submittedName>
</protein>
<dbReference type="InterPro" id="IPR003114">
    <property type="entry name" value="Phox_assoc"/>
</dbReference>
<proteinExistence type="predicted"/>
<sequence>MPSEDFRSRPLRFLVREITVRRIILPILDMFSDPDYINHMVVWLLSEVQLRSEDFITILETSKDVQELEAILESLCVLVKQQLASIDYVGGIIKRRMGHLTATPPSADSHMVIREMGSVLLMFHNIS</sequence>
<dbReference type="Pfam" id="PF02194">
    <property type="entry name" value="PXA"/>
    <property type="match status" value="1"/>
</dbReference>
<feature type="domain" description="PXA" evidence="1">
    <location>
        <begin position="1"/>
        <end position="49"/>
    </location>
</feature>
<evidence type="ECO:0000313" key="2">
    <source>
        <dbReference type="Proteomes" id="UP000887564"/>
    </source>
</evidence>
<name>A0A914R1M9_PAREQ</name>
<keyword evidence="2" id="KW-1185">Reference proteome</keyword>
<dbReference type="PANTHER" id="PTHR22775">
    <property type="entry name" value="SORTING NEXIN"/>
    <property type="match status" value="1"/>
</dbReference>
<dbReference type="WBParaSite" id="PEQ_0000015901-mRNA-1">
    <property type="protein sequence ID" value="PEQ_0000015901-mRNA-1"/>
    <property type="gene ID" value="PEQ_0000015901"/>
</dbReference>
<evidence type="ECO:0000313" key="3">
    <source>
        <dbReference type="WBParaSite" id="PEQ_0000015901-mRNA-1"/>
    </source>
</evidence>
<accession>A0A914R1M9</accession>
<dbReference type="GO" id="GO:0035091">
    <property type="term" value="F:phosphatidylinositol binding"/>
    <property type="evidence" value="ECO:0007669"/>
    <property type="project" value="TreeGrafter"/>
</dbReference>
<reference evidence="3" key="1">
    <citation type="submission" date="2022-11" db="UniProtKB">
        <authorList>
            <consortium name="WormBaseParasite"/>
        </authorList>
    </citation>
    <scope>IDENTIFICATION</scope>
</reference>
<dbReference type="Proteomes" id="UP000887564">
    <property type="component" value="Unplaced"/>
</dbReference>
<evidence type="ECO:0000259" key="1">
    <source>
        <dbReference type="PROSITE" id="PS51207"/>
    </source>
</evidence>
<organism evidence="2 3">
    <name type="scientific">Parascaris equorum</name>
    <name type="common">Equine roundworm</name>
    <dbReference type="NCBI Taxonomy" id="6256"/>
    <lineage>
        <taxon>Eukaryota</taxon>
        <taxon>Metazoa</taxon>
        <taxon>Ecdysozoa</taxon>
        <taxon>Nematoda</taxon>
        <taxon>Chromadorea</taxon>
        <taxon>Rhabditida</taxon>
        <taxon>Spirurina</taxon>
        <taxon>Ascaridomorpha</taxon>
        <taxon>Ascaridoidea</taxon>
        <taxon>Ascarididae</taxon>
        <taxon>Parascaris</taxon>
    </lineage>
</organism>
<dbReference type="AlphaFoldDB" id="A0A914R1M9"/>